<evidence type="ECO:0000313" key="4">
    <source>
        <dbReference type="Proteomes" id="UP000561066"/>
    </source>
</evidence>
<dbReference type="RefSeq" id="WP_182944852.1">
    <property type="nucleotide sequence ID" value="NZ_JABEQH010000032.1"/>
</dbReference>
<evidence type="ECO:0000313" key="3">
    <source>
        <dbReference type="EMBL" id="MBB2177515.1"/>
    </source>
</evidence>
<dbReference type="EMBL" id="JABEQH010000032">
    <property type="protein sequence ID" value="MBB2177515.1"/>
    <property type="molecule type" value="Genomic_DNA"/>
</dbReference>
<sequence length="62" mass="6675">MPDNSPSEAKANRGQFKKGQSGNPGGKPKALREVIELAREHTQLAVERLAHWAASNEPAARA</sequence>
<dbReference type="InterPro" id="IPR043736">
    <property type="entry name" value="DUF5681"/>
</dbReference>
<reference evidence="3 4" key="1">
    <citation type="submission" date="2020-04" db="EMBL/GenBank/DDBJ databases">
        <title>Description of novel Gluconacetobacter.</title>
        <authorList>
            <person name="Sombolestani A."/>
        </authorList>
    </citation>
    <scope>NUCLEOTIDE SEQUENCE [LARGE SCALE GENOMIC DNA]</scope>
    <source>
        <strain evidence="3 4">LMG 21312</strain>
    </source>
</reference>
<name>A0A7W4JA48_9PROT</name>
<feature type="region of interest" description="Disordered" evidence="1">
    <location>
        <begin position="1"/>
        <end position="30"/>
    </location>
</feature>
<accession>A0A7W4JA48</accession>
<dbReference type="Pfam" id="PF18932">
    <property type="entry name" value="DUF5681"/>
    <property type="match status" value="1"/>
</dbReference>
<protein>
    <recommendedName>
        <fullName evidence="2">DUF5681 domain-containing protein</fullName>
    </recommendedName>
</protein>
<proteinExistence type="predicted"/>
<organism evidence="3 4">
    <name type="scientific">Gluconacetobacter johannae</name>
    <dbReference type="NCBI Taxonomy" id="112140"/>
    <lineage>
        <taxon>Bacteria</taxon>
        <taxon>Pseudomonadati</taxon>
        <taxon>Pseudomonadota</taxon>
        <taxon>Alphaproteobacteria</taxon>
        <taxon>Acetobacterales</taxon>
        <taxon>Acetobacteraceae</taxon>
        <taxon>Gluconacetobacter</taxon>
    </lineage>
</organism>
<dbReference type="Proteomes" id="UP000561066">
    <property type="component" value="Unassembled WGS sequence"/>
</dbReference>
<keyword evidence="4" id="KW-1185">Reference proteome</keyword>
<evidence type="ECO:0000256" key="1">
    <source>
        <dbReference type="SAM" id="MobiDB-lite"/>
    </source>
</evidence>
<dbReference type="AlphaFoldDB" id="A0A7W4JA48"/>
<gene>
    <name evidence="3" type="ORF">HLH21_16550</name>
</gene>
<comment type="caution">
    <text evidence="3">The sequence shown here is derived from an EMBL/GenBank/DDBJ whole genome shotgun (WGS) entry which is preliminary data.</text>
</comment>
<feature type="domain" description="DUF5681" evidence="2">
    <location>
        <begin position="13"/>
        <end position="38"/>
    </location>
</feature>
<evidence type="ECO:0000259" key="2">
    <source>
        <dbReference type="Pfam" id="PF18932"/>
    </source>
</evidence>